<gene>
    <name evidence="2" type="ORF">ACFSJG_18810</name>
</gene>
<keyword evidence="3" id="KW-1185">Reference proteome</keyword>
<protein>
    <submittedName>
        <fullName evidence="2">MarR family winged helix-turn-helix transcriptional regulator</fullName>
    </submittedName>
</protein>
<comment type="caution">
    <text evidence="2">The sequence shown here is derived from an EMBL/GenBank/DDBJ whole genome shotgun (WGS) entry which is preliminary data.</text>
</comment>
<dbReference type="InterPro" id="IPR036388">
    <property type="entry name" value="WH-like_DNA-bd_sf"/>
</dbReference>
<evidence type="ECO:0000259" key="1">
    <source>
        <dbReference type="PROSITE" id="PS50995"/>
    </source>
</evidence>
<feature type="domain" description="HTH marR-type" evidence="1">
    <location>
        <begin position="1"/>
        <end position="134"/>
    </location>
</feature>
<dbReference type="PROSITE" id="PS50995">
    <property type="entry name" value="HTH_MARR_2"/>
    <property type="match status" value="1"/>
</dbReference>
<dbReference type="PANTHER" id="PTHR39515:SF2">
    <property type="entry name" value="HTH-TYPE TRANSCRIPTIONAL REGULATOR RV0880"/>
    <property type="match status" value="1"/>
</dbReference>
<dbReference type="InterPro" id="IPR052526">
    <property type="entry name" value="HTH-type_Bedaq_tolerance"/>
</dbReference>
<dbReference type="InterPro" id="IPR011991">
    <property type="entry name" value="ArsR-like_HTH"/>
</dbReference>
<dbReference type="EMBL" id="JBHUFB010000013">
    <property type="protein sequence ID" value="MFD1814274.1"/>
    <property type="molecule type" value="Genomic_DNA"/>
</dbReference>
<evidence type="ECO:0000313" key="2">
    <source>
        <dbReference type="EMBL" id="MFD1814274.1"/>
    </source>
</evidence>
<dbReference type="PANTHER" id="PTHR39515">
    <property type="entry name" value="CONSERVED PROTEIN"/>
    <property type="match status" value="1"/>
</dbReference>
<dbReference type="SUPFAM" id="SSF46785">
    <property type="entry name" value="Winged helix' DNA-binding domain"/>
    <property type="match status" value="1"/>
</dbReference>
<dbReference type="Pfam" id="PF01047">
    <property type="entry name" value="MarR"/>
    <property type="match status" value="1"/>
</dbReference>
<organism evidence="2 3">
    <name type="scientific">Rhodococcus gannanensis</name>
    <dbReference type="NCBI Taxonomy" id="1960308"/>
    <lineage>
        <taxon>Bacteria</taxon>
        <taxon>Bacillati</taxon>
        <taxon>Actinomycetota</taxon>
        <taxon>Actinomycetes</taxon>
        <taxon>Mycobacteriales</taxon>
        <taxon>Nocardiaceae</taxon>
        <taxon>Rhodococcus</taxon>
    </lineage>
</organism>
<dbReference type="CDD" id="cd00090">
    <property type="entry name" value="HTH_ARSR"/>
    <property type="match status" value="1"/>
</dbReference>
<dbReference type="Proteomes" id="UP001597286">
    <property type="component" value="Unassembled WGS sequence"/>
</dbReference>
<sequence length="155" mass="17021">MDGTADRIEFETMLLARHIARPRRGDGNLESSAYLLLSRISIEGPMSVGELSEAFDLDTSTISRQTTAMMKAGLVQRIPDPDGGMARKFRVTDEGRNRLELQRAGHVRGLGAIIADWDPADSAAFAALLERFNNDIERRTGHPWPRPADVPGGHA</sequence>
<dbReference type="RefSeq" id="WP_378486749.1">
    <property type="nucleotide sequence ID" value="NZ_JBHUFB010000013.1"/>
</dbReference>
<dbReference type="InterPro" id="IPR000835">
    <property type="entry name" value="HTH_MarR-typ"/>
</dbReference>
<proteinExistence type="predicted"/>
<dbReference type="InterPro" id="IPR036390">
    <property type="entry name" value="WH_DNA-bd_sf"/>
</dbReference>
<dbReference type="SMART" id="SM00347">
    <property type="entry name" value="HTH_MARR"/>
    <property type="match status" value="1"/>
</dbReference>
<evidence type="ECO:0000313" key="3">
    <source>
        <dbReference type="Proteomes" id="UP001597286"/>
    </source>
</evidence>
<dbReference type="Gene3D" id="1.10.10.10">
    <property type="entry name" value="Winged helix-like DNA-binding domain superfamily/Winged helix DNA-binding domain"/>
    <property type="match status" value="1"/>
</dbReference>
<reference evidence="3" key="1">
    <citation type="journal article" date="2019" name="Int. J. Syst. Evol. Microbiol.">
        <title>The Global Catalogue of Microorganisms (GCM) 10K type strain sequencing project: providing services to taxonomists for standard genome sequencing and annotation.</title>
        <authorList>
            <consortium name="The Broad Institute Genomics Platform"/>
            <consortium name="The Broad Institute Genome Sequencing Center for Infectious Disease"/>
            <person name="Wu L."/>
            <person name="Ma J."/>
        </authorList>
    </citation>
    <scope>NUCLEOTIDE SEQUENCE [LARGE SCALE GENOMIC DNA]</scope>
    <source>
        <strain evidence="3">DT72</strain>
    </source>
</reference>
<accession>A0ABW4P8K3</accession>
<name>A0ABW4P8K3_9NOCA</name>